<evidence type="ECO:0000313" key="3">
    <source>
        <dbReference type="Proteomes" id="UP001346149"/>
    </source>
</evidence>
<keyword evidence="1" id="KW-1133">Transmembrane helix</keyword>
<dbReference type="EMBL" id="JAXQNO010000009">
    <property type="protein sequence ID" value="KAK4790989.1"/>
    <property type="molecule type" value="Genomic_DNA"/>
</dbReference>
<evidence type="ECO:0000313" key="2">
    <source>
        <dbReference type="EMBL" id="KAK4790989.1"/>
    </source>
</evidence>
<keyword evidence="1" id="KW-0812">Transmembrane</keyword>
<sequence length="119" mass="13419">MPNNDFLFAIVEINQLMKDYVPHAQRRANSEDGVFKTVLTVALEVILGMDQKLCCFPDLVQSRFTAVFFQVIGHMKTILVLIMGVLFFGKEGLNLHVVVGMVIDVIGMIWFGNEKGETR</sequence>
<keyword evidence="1" id="KW-0472">Membrane</keyword>
<comment type="caution">
    <text evidence="2">The sequence shown here is derived from an EMBL/GenBank/DDBJ whole genome shotgun (WGS) entry which is preliminary data.</text>
</comment>
<gene>
    <name evidence="2" type="ORF">SAY86_031402</name>
</gene>
<dbReference type="Proteomes" id="UP001346149">
    <property type="component" value="Unassembled WGS sequence"/>
</dbReference>
<reference evidence="2 3" key="1">
    <citation type="journal article" date="2023" name="Hortic Res">
        <title>Pangenome of water caltrop reveals structural variations and asymmetric subgenome divergence after allopolyploidization.</title>
        <authorList>
            <person name="Zhang X."/>
            <person name="Chen Y."/>
            <person name="Wang L."/>
            <person name="Yuan Y."/>
            <person name="Fang M."/>
            <person name="Shi L."/>
            <person name="Lu R."/>
            <person name="Comes H.P."/>
            <person name="Ma Y."/>
            <person name="Chen Y."/>
            <person name="Huang G."/>
            <person name="Zhou Y."/>
            <person name="Zheng Z."/>
            <person name="Qiu Y."/>
        </authorList>
    </citation>
    <scope>NUCLEOTIDE SEQUENCE [LARGE SCALE GENOMIC DNA]</scope>
    <source>
        <strain evidence="2">F231</strain>
    </source>
</reference>
<name>A0AAN7LST2_TRANT</name>
<proteinExistence type="predicted"/>
<feature type="transmembrane region" description="Helical" evidence="1">
    <location>
        <begin position="67"/>
        <end position="89"/>
    </location>
</feature>
<protein>
    <submittedName>
        <fullName evidence="2">Uncharacterized protein</fullName>
    </submittedName>
</protein>
<organism evidence="2 3">
    <name type="scientific">Trapa natans</name>
    <name type="common">Water chestnut</name>
    <dbReference type="NCBI Taxonomy" id="22666"/>
    <lineage>
        <taxon>Eukaryota</taxon>
        <taxon>Viridiplantae</taxon>
        <taxon>Streptophyta</taxon>
        <taxon>Embryophyta</taxon>
        <taxon>Tracheophyta</taxon>
        <taxon>Spermatophyta</taxon>
        <taxon>Magnoliopsida</taxon>
        <taxon>eudicotyledons</taxon>
        <taxon>Gunneridae</taxon>
        <taxon>Pentapetalae</taxon>
        <taxon>rosids</taxon>
        <taxon>malvids</taxon>
        <taxon>Myrtales</taxon>
        <taxon>Lythraceae</taxon>
        <taxon>Trapa</taxon>
    </lineage>
</organism>
<accession>A0AAN7LST2</accession>
<dbReference type="AlphaFoldDB" id="A0AAN7LST2"/>
<feature type="transmembrane region" description="Helical" evidence="1">
    <location>
        <begin position="95"/>
        <end position="113"/>
    </location>
</feature>
<evidence type="ECO:0000256" key="1">
    <source>
        <dbReference type="SAM" id="Phobius"/>
    </source>
</evidence>
<keyword evidence="3" id="KW-1185">Reference proteome</keyword>